<dbReference type="InterPro" id="IPR043781">
    <property type="entry name" value="DUF5723"/>
</dbReference>
<evidence type="ECO:0000313" key="3">
    <source>
        <dbReference type="Proteomes" id="UP000317557"/>
    </source>
</evidence>
<evidence type="ECO:0000313" key="2">
    <source>
        <dbReference type="EMBL" id="SMO67697.1"/>
    </source>
</evidence>
<protein>
    <submittedName>
        <fullName evidence="2">Plasmid transfer operon, TraF, protein</fullName>
    </submittedName>
</protein>
<sequence length="488" mass="54010">MAQAVLTPRNMALGGGGSTYITDANANFYNPANLMIQDREGDFSFILGTGGLFIDALQNYTDLEDQLENIQHHIDVYDMDKSAPGVVDTDRIAMINDQYPGDNTLSDNRARYDLTLLGIKWKNNERAYSIALRSRTSSSFRVGRGWYENTFISNDNARPLHNRSLIHRYQSLYEISFGYAESFQFLTGLTPRLDNFTIGIAPKFVLGGDYQNAEWKNHYEQQEGTDSLSHIQSFNYDASGDFGSSTSSYLRGMTLEVANSGSFSNNMANINGLGAGLDIGVTYLITLGDDLTAVQGNESPTKRSLRLSFSMTDIGFMSYASKEISMTSEEDTNTVASIPELQADESFTGARGQYSTFIQKFSNQDPFLSAERSYQNFSTLLPMALHGGMMLEVNRFKLMGDVSVGLTNNAFNSTKLISALGVELRPISFFPLRGGVQFKADELDFFCLGFALETRHWDFSVAAQLTQSSSTDQPAVAGVTLGAFQFHF</sequence>
<feature type="domain" description="DUF5723" evidence="1">
    <location>
        <begin position="108"/>
        <end position="455"/>
    </location>
</feature>
<dbReference type="EMBL" id="FXTP01000007">
    <property type="protein sequence ID" value="SMO67697.1"/>
    <property type="molecule type" value="Genomic_DNA"/>
</dbReference>
<keyword evidence="3" id="KW-1185">Reference proteome</keyword>
<dbReference type="AlphaFoldDB" id="A0A521D7J8"/>
<reference evidence="2 3" key="1">
    <citation type="submission" date="2017-05" db="EMBL/GenBank/DDBJ databases">
        <authorList>
            <person name="Varghese N."/>
            <person name="Submissions S."/>
        </authorList>
    </citation>
    <scope>NUCLEOTIDE SEQUENCE [LARGE SCALE GENOMIC DNA]</scope>
    <source>
        <strain evidence="2 3">DSM 21985</strain>
    </source>
</reference>
<dbReference type="Proteomes" id="UP000317557">
    <property type="component" value="Unassembled WGS sequence"/>
</dbReference>
<accession>A0A521D7J8</accession>
<name>A0A521D7J8_9BACT</name>
<proteinExistence type="predicted"/>
<gene>
    <name evidence="2" type="ORF">SAMN06265219_107191</name>
</gene>
<dbReference type="Pfam" id="PF18990">
    <property type="entry name" value="DUF5723"/>
    <property type="match status" value="1"/>
</dbReference>
<evidence type="ECO:0000259" key="1">
    <source>
        <dbReference type="Pfam" id="PF18990"/>
    </source>
</evidence>
<dbReference type="Gene3D" id="2.40.160.60">
    <property type="entry name" value="Outer membrane protein transport protein (OMPP1/FadL/TodX)"/>
    <property type="match status" value="1"/>
</dbReference>
<organism evidence="2 3">
    <name type="scientific">Gracilimonas mengyeensis</name>
    <dbReference type="NCBI Taxonomy" id="1302730"/>
    <lineage>
        <taxon>Bacteria</taxon>
        <taxon>Pseudomonadati</taxon>
        <taxon>Balneolota</taxon>
        <taxon>Balneolia</taxon>
        <taxon>Balneolales</taxon>
        <taxon>Balneolaceae</taxon>
        <taxon>Gracilimonas</taxon>
    </lineage>
</organism>